<dbReference type="EMBL" id="CP000248">
    <property type="protein sequence ID" value="ABD26922.1"/>
    <property type="molecule type" value="Genomic_DNA"/>
</dbReference>
<dbReference type="Pfam" id="PF13302">
    <property type="entry name" value="Acetyltransf_3"/>
    <property type="match status" value="1"/>
</dbReference>
<proteinExistence type="predicted"/>
<gene>
    <name evidence="2" type="ordered locus">Saro_2486</name>
</gene>
<accession>Q2G5F1</accession>
<keyword evidence="3" id="KW-1185">Reference proteome</keyword>
<dbReference type="Gene3D" id="3.40.630.30">
    <property type="match status" value="1"/>
</dbReference>
<dbReference type="PROSITE" id="PS51186">
    <property type="entry name" value="GNAT"/>
    <property type="match status" value="1"/>
</dbReference>
<dbReference type="HOGENOM" id="CLU_013985_1_0_5"/>
<dbReference type="STRING" id="279238.Saro_2486"/>
<dbReference type="PANTHER" id="PTHR43610:SF1">
    <property type="entry name" value="N-ACETYLTRANSFERASE DOMAIN-CONTAINING PROTEIN"/>
    <property type="match status" value="1"/>
</dbReference>
<dbReference type="PANTHER" id="PTHR43610">
    <property type="entry name" value="BLL6696 PROTEIN"/>
    <property type="match status" value="1"/>
</dbReference>
<evidence type="ECO:0000259" key="1">
    <source>
        <dbReference type="PROSITE" id="PS51186"/>
    </source>
</evidence>
<dbReference type="AlphaFoldDB" id="Q2G5F1"/>
<dbReference type="GO" id="GO:0016747">
    <property type="term" value="F:acyltransferase activity, transferring groups other than amino-acyl groups"/>
    <property type="evidence" value="ECO:0007669"/>
    <property type="project" value="InterPro"/>
</dbReference>
<protein>
    <submittedName>
        <fullName evidence="2">GCN5-related N-acetyltransferase</fullName>
    </submittedName>
</protein>
<feature type="domain" description="N-acetyltransferase" evidence="1">
    <location>
        <begin position="26"/>
        <end position="176"/>
    </location>
</feature>
<dbReference type="InterPro" id="IPR016181">
    <property type="entry name" value="Acyl_CoA_acyltransferase"/>
</dbReference>
<reference evidence="3" key="1">
    <citation type="submission" date="2006-01" db="EMBL/GenBank/DDBJ databases">
        <title>Complete sequence of Novosphingobium aromaticivorans DSM 12444.</title>
        <authorList>
            <consortium name="US DOE Joint Genome Institute"/>
            <person name="Copeland A."/>
            <person name="Lucas S."/>
            <person name="Lapidus A."/>
            <person name="Barry K."/>
            <person name="Detter J.C."/>
            <person name="Glavina T."/>
            <person name="Hammon N."/>
            <person name="Israni S."/>
            <person name="Pitluck S."/>
            <person name="Chain P."/>
            <person name="Malfatti S."/>
            <person name="Shin M."/>
            <person name="Vergez L."/>
            <person name="Schmutz J."/>
            <person name="Larimer F."/>
            <person name="Land M."/>
            <person name="Kyrpides N."/>
            <person name="Ivanova N."/>
            <person name="Fredrickson J."/>
            <person name="Balkwill D."/>
            <person name="Romine M.F."/>
            <person name="Richardson P."/>
        </authorList>
    </citation>
    <scope>NUCLEOTIDE SEQUENCE [LARGE SCALE GENOMIC DNA]</scope>
    <source>
        <strain evidence="3">ATCC 700278 / DSM 12444 / CCUG 56034 / CIP 105152 / NBRC 16084 / F199</strain>
    </source>
</reference>
<dbReference type="InterPro" id="IPR000182">
    <property type="entry name" value="GNAT_dom"/>
</dbReference>
<dbReference type="Proteomes" id="UP000009134">
    <property type="component" value="Chromosome"/>
</dbReference>
<evidence type="ECO:0000313" key="2">
    <source>
        <dbReference type="EMBL" id="ABD26922.1"/>
    </source>
</evidence>
<keyword evidence="2" id="KW-0808">Transferase</keyword>
<name>Q2G5F1_NOVAD</name>
<dbReference type="RefSeq" id="WP_011446128.1">
    <property type="nucleotide sequence ID" value="NC_007794.1"/>
</dbReference>
<evidence type="ECO:0000313" key="3">
    <source>
        <dbReference type="Proteomes" id="UP000009134"/>
    </source>
</evidence>
<dbReference type="KEGG" id="nar:Saro_2486"/>
<dbReference type="eggNOG" id="COG1670">
    <property type="taxonomic scope" value="Bacteria"/>
</dbReference>
<sequence length="184" mass="20659">MTDEALHVPLADGALRLEILREEHREGLRAACAEDAEIWTIYPFSYWGDAFDPQFDRMLDGGRARRPYAVFDGDRLVGMTAWIDHGAPGWSIEIGNTYIVPSVRGTGFNGRLKRLMIDHAFACGLERVAFKVDAINLRSRAAVAKVGGVEEGVMRHERRTWTGRLRDTVLFSILREEWLGGEGA</sequence>
<dbReference type="SUPFAM" id="SSF55729">
    <property type="entry name" value="Acyl-CoA N-acyltransferases (Nat)"/>
    <property type="match status" value="1"/>
</dbReference>
<organism evidence="2 3">
    <name type="scientific">Novosphingobium aromaticivorans (strain ATCC 700278 / DSM 12444 / CCUG 56034 / CIP 105152 / NBRC 16084 / F199)</name>
    <dbReference type="NCBI Taxonomy" id="279238"/>
    <lineage>
        <taxon>Bacteria</taxon>
        <taxon>Pseudomonadati</taxon>
        <taxon>Pseudomonadota</taxon>
        <taxon>Alphaproteobacteria</taxon>
        <taxon>Sphingomonadales</taxon>
        <taxon>Sphingomonadaceae</taxon>
        <taxon>Novosphingobium</taxon>
    </lineage>
</organism>